<keyword evidence="8" id="KW-0966">Cell projection</keyword>
<dbReference type="PANTHER" id="PTHR30288:SF0">
    <property type="entry name" value="FLAGELLAR HOOK-ASSOCIATED PROTEIN 2"/>
    <property type="match status" value="1"/>
</dbReference>
<evidence type="ECO:0000259" key="7">
    <source>
        <dbReference type="Pfam" id="PF07195"/>
    </source>
</evidence>
<keyword evidence="5" id="KW-0964">Secreted</keyword>
<dbReference type="Pfam" id="PF02465">
    <property type="entry name" value="FliD_N"/>
    <property type="match status" value="1"/>
</dbReference>
<dbReference type="InterPro" id="IPR010809">
    <property type="entry name" value="FliD_C"/>
</dbReference>
<dbReference type="InterPro" id="IPR040026">
    <property type="entry name" value="FliD"/>
</dbReference>
<evidence type="ECO:0000256" key="3">
    <source>
        <dbReference type="ARBA" id="ARBA00023054"/>
    </source>
</evidence>
<dbReference type="GO" id="GO:0009424">
    <property type="term" value="C:bacterial-type flagellum hook"/>
    <property type="evidence" value="ECO:0007669"/>
    <property type="project" value="UniProtKB-UniRule"/>
</dbReference>
<feature type="domain" description="Flagellar hook-associated protein 2 N-terminal" evidence="6">
    <location>
        <begin position="8"/>
        <end position="102"/>
    </location>
</feature>
<dbReference type="InterPro" id="IPR003481">
    <property type="entry name" value="FliD_N"/>
</dbReference>
<dbReference type="GO" id="GO:0071973">
    <property type="term" value="P:bacterial-type flagellum-dependent cell motility"/>
    <property type="evidence" value="ECO:0007669"/>
    <property type="project" value="TreeGrafter"/>
</dbReference>
<dbReference type="AlphaFoldDB" id="R9BYT9"/>
<proteinExistence type="inferred from homology"/>
<keyword evidence="8" id="KW-0282">Flagellum</keyword>
<dbReference type="GO" id="GO:0009421">
    <property type="term" value="C:bacterial-type flagellum filament cap"/>
    <property type="evidence" value="ECO:0007669"/>
    <property type="project" value="InterPro"/>
</dbReference>
<keyword evidence="3" id="KW-0175">Coiled coil</keyword>
<name>R9BYT9_9CLOT</name>
<sequence length="697" mass="76993">MRITGLATGLDMDKLVTDSMKPYRIKIDKKGQQKDIIEIKQKLYREIIKDSRELYNKYFDITKSDSLLLSKNWSTTKFTSSNEDVVTVTGGGEAKPDNYTITGNIAKASKISIASSEILDDKITINGKEFTLSGDTQKEKASNLTNDLKKAGINVKVSYTDFAGNGTTNASGFILESTILGKDSNFVIGAGATISTITATSPQDYEAATAATITGFNTDNFNVNTDNIINITVNNEVKSITIKGSDIKNEEGSIDKDKLKNVLNNTLKEYNLEATIDEAGGITFKSTKLGNIDDPKLTINGGSKGTFTPGEDEVKASKTFSLTGDEKITINGVLVDLSLKNGEASTLEDDMTTVYYLNKVLKEQNLNIIVKENKTGEFTFTSNNTGENAKIELGLLGGSYSVSQGGIDSNIIFTNSKGGVYTHTGTSNNVTLDGVNFKFTGDIPKNTTININGKVDVTETKDKLVKFINDYNTLIEKLNKLTTDKRNRNFVPLTAEQKKEMSEDEIKLWNERVEKGQLSRDTDLTRISNSLKNSMRTLVDGSGLNLEKIGIKPVADYQGTKNGTFTIDENALTKALEENSEDVMNLFIKSKPTDENLSDSQKYSKTGLVQRIKDILYKETMTSNSNFLKKVGYEGTVTAYDNTLTKSIREYERKMADMETDFARREQALYSKYSILESTMNKYNSQQSYLMQQLGMS</sequence>
<keyword evidence="9" id="KW-1185">Reference proteome</keyword>
<evidence type="ECO:0000256" key="4">
    <source>
        <dbReference type="ARBA" id="ARBA00023143"/>
    </source>
</evidence>
<evidence type="ECO:0000259" key="6">
    <source>
        <dbReference type="Pfam" id="PF02465"/>
    </source>
</evidence>
<comment type="similarity">
    <text evidence="1 5">Belongs to the FliD family.</text>
</comment>
<dbReference type="Proteomes" id="UP000013988">
    <property type="component" value="Unassembled WGS sequence"/>
</dbReference>
<keyword evidence="4 5" id="KW-0975">Bacterial flagellum</keyword>
<evidence type="ECO:0000313" key="8">
    <source>
        <dbReference type="EMBL" id="EOR20141.1"/>
    </source>
</evidence>
<evidence type="ECO:0000256" key="5">
    <source>
        <dbReference type="RuleBase" id="RU362066"/>
    </source>
</evidence>
<dbReference type="Pfam" id="PF07195">
    <property type="entry name" value="FliD_C"/>
    <property type="match status" value="1"/>
</dbReference>
<protein>
    <recommendedName>
        <fullName evidence="5">Flagellar hook-associated protein 2</fullName>
        <shortName evidence="5">HAP2</shortName>
    </recommendedName>
    <alternativeName>
        <fullName evidence="5">Flagellar cap protein</fullName>
    </alternativeName>
</protein>
<feature type="domain" description="Flagellar hook-associated protein 2 C-terminal" evidence="7">
    <location>
        <begin position="424"/>
        <end position="685"/>
    </location>
</feature>
<dbReference type="EMBL" id="ASRV01000222">
    <property type="protein sequence ID" value="EOR20141.1"/>
    <property type="molecule type" value="Genomic_DNA"/>
</dbReference>
<comment type="caution">
    <text evidence="8">The sequence shown here is derived from an EMBL/GenBank/DDBJ whole genome shotgun (WGS) entry which is preliminary data.</text>
</comment>
<keyword evidence="8" id="KW-0969">Cilium</keyword>
<evidence type="ECO:0000256" key="2">
    <source>
        <dbReference type="ARBA" id="ARBA00011255"/>
    </source>
</evidence>
<reference evidence="8 9" key="1">
    <citation type="submission" date="2013-03" db="EMBL/GenBank/DDBJ databases">
        <title>Whole genome shotgun sequencing of Clostridium sartagoforme AAU1.</title>
        <authorList>
            <person name="Joshi C.G."/>
            <person name="Duggirala S.M."/>
            <person name="Nathani N.M."/>
            <person name="Bhatt V.D."/>
            <person name="Patel A.K."/>
            <person name="Pandya P.R."/>
            <person name="KaPatel J.A."/>
        </authorList>
    </citation>
    <scope>NUCLEOTIDE SEQUENCE [LARGE SCALE GENOMIC DNA]</scope>
    <source>
        <strain evidence="8 9">AAU1</strain>
    </source>
</reference>
<dbReference type="GO" id="GO:0007155">
    <property type="term" value="P:cell adhesion"/>
    <property type="evidence" value="ECO:0007669"/>
    <property type="project" value="InterPro"/>
</dbReference>
<organism evidence="8 9">
    <name type="scientific">Clostridium sartagoforme AAU1</name>
    <dbReference type="NCBI Taxonomy" id="1202534"/>
    <lineage>
        <taxon>Bacteria</taxon>
        <taxon>Bacillati</taxon>
        <taxon>Bacillota</taxon>
        <taxon>Clostridia</taxon>
        <taxon>Eubacteriales</taxon>
        <taxon>Clostridiaceae</taxon>
        <taxon>Clostridium</taxon>
    </lineage>
</organism>
<comment type="function">
    <text evidence="5">Required for morphogenesis and for the elongation of the flagellar filament by facilitating polymerization of the flagellin monomers at the tip of growing filament. Forms a capping structure, which prevents flagellin subunits (transported through the central channel of the flagellum) from leaking out without polymerization at the distal end.</text>
</comment>
<accession>R9BYT9</accession>
<gene>
    <name evidence="8" type="ORF">A500_18512</name>
</gene>
<comment type="subunit">
    <text evidence="2 5">Homopentamer.</text>
</comment>
<evidence type="ECO:0000256" key="1">
    <source>
        <dbReference type="ARBA" id="ARBA00009764"/>
    </source>
</evidence>
<dbReference type="RefSeq" id="WP_016208914.1">
    <property type="nucleotide sequence ID" value="NZ_ASRV01000222.1"/>
</dbReference>
<dbReference type="PATRIC" id="fig|1202534.3.peg.3690"/>
<dbReference type="OrthoDB" id="9776025at2"/>
<evidence type="ECO:0000313" key="9">
    <source>
        <dbReference type="Proteomes" id="UP000013988"/>
    </source>
</evidence>
<dbReference type="PANTHER" id="PTHR30288">
    <property type="entry name" value="FLAGELLAR CAP/ASSEMBLY PROTEIN FLID"/>
    <property type="match status" value="1"/>
</dbReference>
<comment type="subcellular location">
    <subcellularLocation>
        <location evidence="5">Secreted</location>
    </subcellularLocation>
    <subcellularLocation>
        <location evidence="5">Bacterial flagellum</location>
    </subcellularLocation>
</comment>
<dbReference type="GO" id="GO:0005576">
    <property type="term" value="C:extracellular region"/>
    <property type="evidence" value="ECO:0007669"/>
    <property type="project" value="UniProtKB-SubCell"/>
</dbReference>